<sequence>MKIPPFTGMFTGLLGPTFPFLSQRMPADLPAVIWL</sequence>
<dbReference type="AlphaFoldDB" id="A0A8S3K6S7"/>
<comment type="caution">
    <text evidence="1">The sequence shown here is derived from an EMBL/GenBank/DDBJ whole genome shotgun (WGS) entry which is preliminary data.</text>
</comment>
<gene>
    <name evidence="1" type="ORF">GIL414_LOCUS87042</name>
</gene>
<feature type="non-terminal residue" evidence="1">
    <location>
        <position position="1"/>
    </location>
</feature>
<dbReference type="EMBL" id="CAJOBJ010377932">
    <property type="protein sequence ID" value="CAF5226299.1"/>
    <property type="molecule type" value="Genomic_DNA"/>
</dbReference>
<protein>
    <submittedName>
        <fullName evidence="1">Uncharacterized protein</fullName>
    </submittedName>
</protein>
<name>A0A8S3K6S7_9BILA</name>
<accession>A0A8S3K6S7</accession>
<evidence type="ECO:0000313" key="2">
    <source>
        <dbReference type="Proteomes" id="UP000681720"/>
    </source>
</evidence>
<dbReference type="Proteomes" id="UP000681720">
    <property type="component" value="Unassembled WGS sequence"/>
</dbReference>
<proteinExistence type="predicted"/>
<reference evidence="1" key="1">
    <citation type="submission" date="2021-02" db="EMBL/GenBank/DDBJ databases">
        <authorList>
            <person name="Nowell W R."/>
        </authorList>
    </citation>
    <scope>NUCLEOTIDE SEQUENCE</scope>
</reference>
<organism evidence="1 2">
    <name type="scientific">Rotaria magnacalcarata</name>
    <dbReference type="NCBI Taxonomy" id="392030"/>
    <lineage>
        <taxon>Eukaryota</taxon>
        <taxon>Metazoa</taxon>
        <taxon>Spiralia</taxon>
        <taxon>Gnathifera</taxon>
        <taxon>Rotifera</taxon>
        <taxon>Eurotatoria</taxon>
        <taxon>Bdelloidea</taxon>
        <taxon>Philodinida</taxon>
        <taxon>Philodinidae</taxon>
        <taxon>Rotaria</taxon>
    </lineage>
</organism>
<evidence type="ECO:0000313" key="1">
    <source>
        <dbReference type="EMBL" id="CAF5226299.1"/>
    </source>
</evidence>